<dbReference type="InterPro" id="IPR004045">
    <property type="entry name" value="Glutathione_S-Trfase_N"/>
</dbReference>
<sequence>MSTNEYPYEENGYTLYSNRLCPYAQRALRAFDIAQVPHKLVEIDLKNKPEWYHLVNPQLKVPALRTPSGAILIESLVIAEFVADQNPEAHLLSADATERAQLRLFIELFATRYNPYIYRILMAVDKEEQEKHKQTLLDGLKEISKELERQWKRPSGKNGPFWYGQWGYAEVAQSSFVGLLVPLAHYRGFSVPETKEFAAFNRWRQAILQAPEFTKFKPEDQPLIDAYKKFVPDA</sequence>
<gene>
    <name evidence="2" type="ORF">IWW36_004829</name>
</gene>
<dbReference type="AlphaFoldDB" id="A0A9W8LXN9"/>
<dbReference type="PANTHER" id="PTHR43968">
    <property type="match status" value="1"/>
</dbReference>
<dbReference type="InterPro" id="IPR050983">
    <property type="entry name" value="GST_Omega/HSP26"/>
</dbReference>
<feature type="domain" description="GST N-terminal" evidence="1">
    <location>
        <begin position="11"/>
        <end position="90"/>
    </location>
</feature>
<dbReference type="Gene3D" id="3.40.30.10">
    <property type="entry name" value="Glutaredoxin"/>
    <property type="match status" value="1"/>
</dbReference>
<dbReference type="OrthoDB" id="202840at2759"/>
<keyword evidence="3" id="KW-1185">Reference proteome</keyword>
<organism evidence="2 3">
    <name type="scientific">Coemansia brasiliensis</name>
    <dbReference type="NCBI Taxonomy" id="2650707"/>
    <lineage>
        <taxon>Eukaryota</taxon>
        <taxon>Fungi</taxon>
        <taxon>Fungi incertae sedis</taxon>
        <taxon>Zoopagomycota</taxon>
        <taxon>Kickxellomycotina</taxon>
        <taxon>Kickxellomycetes</taxon>
        <taxon>Kickxellales</taxon>
        <taxon>Kickxellaceae</taxon>
        <taxon>Coemansia</taxon>
    </lineage>
</organism>
<evidence type="ECO:0000313" key="3">
    <source>
        <dbReference type="Proteomes" id="UP001139887"/>
    </source>
</evidence>
<accession>A0A9W8LXN9</accession>
<dbReference type="InterPro" id="IPR036249">
    <property type="entry name" value="Thioredoxin-like_sf"/>
</dbReference>
<dbReference type="GO" id="GO:0005737">
    <property type="term" value="C:cytoplasm"/>
    <property type="evidence" value="ECO:0007669"/>
    <property type="project" value="TreeGrafter"/>
</dbReference>
<dbReference type="PROSITE" id="PS50404">
    <property type="entry name" value="GST_NTER"/>
    <property type="match status" value="1"/>
</dbReference>
<protein>
    <recommendedName>
        <fullName evidence="1">GST N-terminal domain-containing protein</fullName>
    </recommendedName>
</protein>
<dbReference type="Proteomes" id="UP001139887">
    <property type="component" value="Unassembled WGS sequence"/>
</dbReference>
<evidence type="ECO:0000313" key="2">
    <source>
        <dbReference type="EMBL" id="KAJ2845315.1"/>
    </source>
</evidence>
<name>A0A9W8LXN9_9FUNG</name>
<dbReference type="Gene3D" id="1.20.1050.10">
    <property type="match status" value="1"/>
</dbReference>
<comment type="caution">
    <text evidence="2">The sequence shown here is derived from an EMBL/GenBank/DDBJ whole genome shotgun (WGS) entry which is preliminary data.</text>
</comment>
<dbReference type="InterPro" id="IPR036282">
    <property type="entry name" value="Glutathione-S-Trfase_C_sf"/>
</dbReference>
<dbReference type="SUPFAM" id="SSF47616">
    <property type="entry name" value="GST C-terminal domain-like"/>
    <property type="match status" value="1"/>
</dbReference>
<dbReference type="SUPFAM" id="SSF52833">
    <property type="entry name" value="Thioredoxin-like"/>
    <property type="match status" value="1"/>
</dbReference>
<proteinExistence type="predicted"/>
<dbReference type="InterPro" id="IPR040079">
    <property type="entry name" value="Glutathione_S-Trfase"/>
</dbReference>
<dbReference type="SFLD" id="SFLDG00358">
    <property type="entry name" value="Main_(cytGST)"/>
    <property type="match status" value="1"/>
</dbReference>
<evidence type="ECO:0000259" key="1">
    <source>
        <dbReference type="PROSITE" id="PS50404"/>
    </source>
</evidence>
<dbReference type="EMBL" id="JANBUW010000832">
    <property type="protein sequence ID" value="KAJ2845315.1"/>
    <property type="molecule type" value="Genomic_DNA"/>
</dbReference>
<dbReference type="SFLD" id="SFLDS00019">
    <property type="entry name" value="Glutathione_Transferase_(cytos"/>
    <property type="match status" value="1"/>
</dbReference>
<dbReference type="Pfam" id="PF13417">
    <property type="entry name" value="GST_N_3"/>
    <property type="match status" value="1"/>
</dbReference>
<dbReference type="PANTHER" id="PTHR43968:SF6">
    <property type="entry name" value="GLUTATHIONE S-TRANSFERASE OMEGA"/>
    <property type="match status" value="1"/>
</dbReference>
<reference evidence="2" key="1">
    <citation type="submission" date="2022-07" db="EMBL/GenBank/DDBJ databases">
        <title>Phylogenomic reconstructions and comparative analyses of Kickxellomycotina fungi.</title>
        <authorList>
            <person name="Reynolds N.K."/>
            <person name="Stajich J.E."/>
            <person name="Barry K."/>
            <person name="Grigoriev I.V."/>
            <person name="Crous P."/>
            <person name="Smith M.E."/>
        </authorList>
    </citation>
    <scope>NUCLEOTIDE SEQUENCE</scope>
    <source>
        <strain evidence="2">NRRL 1566</strain>
    </source>
</reference>